<accession>U2ZSL1</accession>
<comment type="caution">
    <text evidence="1">The sequence shown here is derived from an EMBL/GenBank/DDBJ whole genome shotgun (WGS) entry which is preliminary data.</text>
</comment>
<dbReference type="AlphaFoldDB" id="U2ZSL1"/>
<protein>
    <submittedName>
        <fullName evidence="1">Uncharacterized protein</fullName>
    </submittedName>
</protein>
<evidence type="ECO:0000313" key="1">
    <source>
        <dbReference type="EMBL" id="GAD64430.1"/>
    </source>
</evidence>
<dbReference type="Proteomes" id="UP000016560">
    <property type="component" value="Unassembled WGS sequence"/>
</dbReference>
<evidence type="ECO:0000313" key="2">
    <source>
        <dbReference type="Proteomes" id="UP000016560"/>
    </source>
</evidence>
<gene>
    <name evidence="1" type="ORF">PA6_038_00010</name>
</gene>
<organism evidence="1 2">
    <name type="scientific">Aquipseudomonas alcaligenes (strain ATCC 14909 / DSM 50342 / CCUG 1425 / JCM 20561 / NBRC 14159 / NCIMB 9945 / NCTC 10367 / 1577)</name>
    <name type="common">Pseudomonas alcaligenes</name>
    <dbReference type="NCBI Taxonomy" id="1215092"/>
    <lineage>
        <taxon>Bacteria</taxon>
        <taxon>Pseudomonadati</taxon>
        <taxon>Pseudomonadota</taxon>
        <taxon>Gammaproteobacteria</taxon>
        <taxon>Pseudomonadales</taxon>
        <taxon>Pseudomonadaceae</taxon>
        <taxon>Aquipseudomonas</taxon>
    </lineage>
</organism>
<keyword evidence="2" id="KW-1185">Reference proteome</keyword>
<proteinExistence type="predicted"/>
<name>U2ZSL1_AQUA1</name>
<reference evidence="1" key="1">
    <citation type="submission" date="2024-09" db="EMBL/GenBank/DDBJ databases">
        <title>Whole genome shotgun sequence of Pseudomonas alcaligenes NBRC 14159.</title>
        <authorList>
            <person name="Yoshida I."/>
            <person name="Hosoyama A."/>
            <person name="Tsuchikane K."/>
            <person name="Noguchi M."/>
            <person name="Hirakata S."/>
            <person name="Ando Y."/>
            <person name="Ohji S."/>
            <person name="Yamazoe A."/>
            <person name="Yamazaki S."/>
            <person name="Fujita N."/>
        </authorList>
    </citation>
    <scope>NUCLEOTIDE SEQUENCE</scope>
    <source>
        <strain evidence="1">NBRC 14159</strain>
    </source>
</reference>
<sequence length="58" mass="6708">PHDWRGNAMKIKRVRLAIKHVLDQWGKDAAEALGDYSAGQDNERLDALLELVKHQHEY</sequence>
<dbReference type="EMBL" id="BATI01000038">
    <property type="protein sequence ID" value="GAD64430.1"/>
    <property type="molecule type" value="Genomic_DNA"/>
</dbReference>
<feature type="non-terminal residue" evidence="1">
    <location>
        <position position="1"/>
    </location>
</feature>